<name>A0A4Z1BM53_9GAMM</name>
<dbReference type="RefSeq" id="WP_135804686.1">
    <property type="nucleotide sequence ID" value="NZ_SRPF01000010.1"/>
</dbReference>
<feature type="transmembrane region" description="Helical" evidence="6">
    <location>
        <begin position="74"/>
        <end position="93"/>
    </location>
</feature>
<organism evidence="8 9">
    <name type="scientific">Marinobacter confluentis</name>
    <dbReference type="NCBI Taxonomy" id="1697557"/>
    <lineage>
        <taxon>Bacteria</taxon>
        <taxon>Pseudomonadati</taxon>
        <taxon>Pseudomonadota</taxon>
        <taxon>Gammaproteobacteria</taxon>
        <taxon>Pseudomonadales</taxon>
        <taxon>Marinobacteraceae</taxon>
        <taxon>Marinobacter</taxon>
    </lineage>
</organism>
<feature type="domain" description="Cardiolipin synthase N-terminal" evidence="7">
    <location>
        <begin position="54"/>
        <end position="93"/>
    </location>
</feature>
<evidence type="ECO:0000259" key="7">
    <source>
        <dbReference type="Pfam" id="PF13396"/>
    </source>
</evidence>
<keyword evidence="9" id="KW-1185">Reference proteome</keyword>
<evidence type="ECO:0000256" key="5">
    <source>
        <dbReference type="ARBA" id="ARBA00023136"/>
    </source>
</evidence>
<feature type="transmembrane region" description="Helical" evidence="6">
    <location>
        <begin position="7"/>
        <end position="29"/>
    </location>
</feature>
<keyword evidence="3 6" id="KW-0812">Transmembrane</keyword>
<comment type="subcellular location">
    <subcellularLocation>
        <location evidence="1">Cell membrane</location>
        <topology evidence="1">Multi-pass membrane protein</topology>
    </subcellularLocation>
</comment>
<dbReference type="EMBL" id="SRPF01000010">
    <property type="protein sequence ID" value="TGN37905.1"/>
    <property type="molecule type" value="Genomic_DNA"/>
</dbReference>
<evidence type="ECO:0000256" key="6">
    <source>
        <dbReference type="SAM" id="Phobius"/>
    </source>
</evidence>
<accession>A0A4Z1BM53</accession>
<keyword evidence="2" id="KW-1003">Cell membrane</keyword>
<comment type="caution">
    <text evidence="8">The sequence shown here is derived from an EMBL/GenBank/DDBJ whole genome shotgun (WGS) entry which is preliminary data.</text>
</comment>
<evidence type="ECO:0000256" key="3">
    <source>
        <dbReference type="ARBA" id="ARBA00022692"/>
    </source>
</evidence>
<protein>
    <recommendedName>
        <fullName evidence="7">Cardiolipin synthase N-terminal domain-containing protein</fullName>
    </recommendedName>
</protein>
<keyword evidence="5 6" id="KW-0472">Membrane</keyword>
<keyword evidence="4 6" id="KW-1133">Transmembrane helix</keyword>
<sequence length="104" mass="11980">MSIVEQRIIWLGMAIMLGYLVVYQFFLIPQFSGNEPYVGEAAIAYLGWFTVGMTFACVVLVLRDLKRRDISGKPAWFIGIVIFTWVGLPYYFFKHARRPLPNAI</sequence>
<dbReference type="AlphaFoldDB" id="A0A4Z1BM53"/>
<dbReference type="Pfam" id="PF13396">
    <property type="entry name" value="PLDc_N"/>
    <property type="match status" value="1"/>
</dbReference>
<evidence type="ECO:0000256" key="2">
    <source>
        <dbReference type="ARBA" id="ARBA00022475"/>
    </source>
</evidence>
<dbReference type="InterPro" id="IPR027379">
    <property type="entry name" value="CLS_N"/>
</dbReference>
<evidence type="ECO:0000313" key="9">
    <source>
        <dbReference type="Proteomes" id="UP000298325"/>
    </source>
</evidence>
<evidence type="ECO:0000256" key="1">
    <source>
        <dbReference type="ARBA" id="ARBA00004651"/>
    </source>
</evidence>
<dbReference type="OrthoDB" id="6388451at2"/>
<feature type="transmembrane region" description="Helical" evidence="6">
    <location>
        <begin position="41"/>
        <end position="62"/>
    </location>
</feature>
<gene>
    <name evidence="8" type="ORF">E5Q11_17185</name>
</gene>
<dbReference type="Proteomes" id="UP000298325">
    <property type="component" value="Unassembled WGS sequence"/>
</dbReference>
<reference evidence="8 9" key="1">
    <citation type="submission" date="2019-04" db="EMBL/GenBank/DDBJ databases">
        <authorList>
            <person name="Park S."/>
            <person name="Yoon J.-H."/>
        </authorList>
    </citation>
    <scope>NUCLEOTIDE SEQUENCE [LARGE SCALE GENOMIC DNA]</scope>
    <source>
        <strain evidence="8 9">HJM-18</strain>
    </source>
</reference>
<proteinExistence type="predicted"/>
<dbReference type="GO" id="GO:0005886">
    <property type="term" value="C:plasma membrane"/>
    <property type="evidence" value="ECO:0007669"/>
    <property type="project" value="UniProtKB-SubCell"/>
</dbReference>
<evidence type="ECO:0000256" key="4">
    <source>
        <dbReference type="ARBA" id="ARBA00022989"/>
    </source>
</evidence>
<evidence type="ECO:0000313" key="8">
    <source>
        <dbReference type="EMBL" id="TGN37905.1"/>
    </source>
</evidence>